<organism evidence="9 10">
    <name type="scientific">Alicyclobacillus sacchari</name>
    <dbReference type="NCBI Taxonomy" id="392010"/>
    <lineage>
        <taxon>Bacteria</taxon>
        <taxon>Bacillati</taxon>
        <taxon>Bacillota</taxon>
        <taxon>Bacilli</taxon>
        <taxon>Bacillales</taxon>
        <taxon>Alicyclobacillaceae</taxon>
        <taxon>Alicyclobacillus</taxon>
    </lineage>
</organism>
<dbReference type="InterPro" id="IPR026022">
    <property type="entry name" value="PhoU_dom"/>
</dbReference>
<dbReference type="GO" id="GO:0030643">
    <property type="term" value="P:intracellular phosphate ion homeostasis"/>
    <property type="evidence" value="ECO:0007669"/>
    <property type="project" value="InterPro"/>
</dbReference>
<keyword evidence="4 7" id="KW-0813">Transport</keyword>
<comment type="subunit">
    <text evidence="3 7">Homodimer.</text>
</comment>
<sequence>MQQRQAFDIALKELKWKLLRMGGDIQEAIRRAIAALETQDTALAQAVVDGDANINGQDHDVEDLCIRLIATQQPVAGDLRRIVAGMRLAMDLERMGDLAVDIAKSVLRMGAAPSAQAWEDIRAMAKMVDAMIAEALNAYVDSDVEAAKRLAQMDDEIDHHYRHLVEQLFSRSTSTSENTTTPQAMATAFCGRYLERIGDHVTNIGESVIYIISGERSDLN</sequence>
<dbReference type="Pfam" id="PF01895">
    <property type="entry name" value="PhoU"/>
    <property type="match status" value="2"/>
</dbReference>
<dbReference type="OrthoDB" id="9814256at2"/>
<feature type="domain" description="PhoU" evidence="8">
    <location>
        <begin position="18"/>
        <end position="106"/>
    </location>
</feature>
<comment type="function">
    <text evidence="7">Plays a role in the regulation of phosphate uptake.</text>
</comment>
<comment type="similarity">
    <text evidence="2 7">Belongs to the PhoU family.</text>
</comment>
<evidence type="ECO:0000256" key="6">
    <source>
        <dbReference type="ARBA" id="ARBA00022592"/>
    </source>
</evidence>
<dbReference type="FunFam" id="1.20.58.220:FF:000004">
    <property type="entry name" value="Phosphate-specific transport system accessory protein PhoU"/>
    <property type="match status" value="1"/>
</dbReference>
<dbReference type="NCBIfam" id="TIGR02135">
    <property type="entry name" value="phoU_full"/>
    <property type="match status" value="1"/>
</dbReference>
<dbReference type="GO" id="GO:0005737">
    <property type="term" value="C:cytoplasm"/>
    <property type="evidence" value="ECO:0007669"/>
    <property type="project" value="UniProtKB-SubCell"/>
</dbReference>
<dbReference type="Proteomes" id="UP000294581">
    <property type="component" value="Unassembled WGS sequence"/>
</dbReference>
<dbReference type="GO" id="GO:0006817">
    <property type="term" value="P:phosphate ion transport"/>
    <property type="evidence" value="ECO:0007669"/>
    <property type="project" value="UniProtKB-KW"/>
</dbReference>
<protein>
    <recommendedName>
        <fullName evidence="7">Phosphate-specific transport system accessory protein PhoU</fullName>
    </recommendedName>
</protein>
<dbReference type="RefSeq" id="WP_134159306.1">
    <property type="nucleotide sequence ID" value="NZ_BSUS01000001.1"/>
</dbReference>
<gene>
    <name evidence="9" type="ORF">C7445_10591</name>
</gene>
<evidence type="ECO:0000256" key="1">
    <source>
        <dbReference type="ARBA" id="ARBA00004496"/>
    </source>
</evidence>
<dbReference type="SUPFAM" id="SSF109755">
    <property type="entry name" value="PhoU-like"/>
    <property type="match status" value="1"/>
</dbReference>
<comment type="caution">
    <text evidence="9">The sequence shown here is derived from an EMBL/GenBank/DDBJ whole genome shotgun (WGS) entry which is preliminary data.</text>
</comment>
<reference evidence="9 10" key="1">
    <citation type="submission" date="2019-03" db="EMBL/GenBank/DDBJ databases">
        <title>Genomic Encyclopedia of Type Strains, Phase IV (KMG-IV): sequencing the most valuable type-strain genomes for metagenomic binning, comparative biology and taxonomic classification.</title>
        <authorList>
            <person name="Goeker M."/>
        </authorList>
    </citation>
    <scope>NUCLEOTIDE SEQUENCE [LARGE SCALE GENOMIC DNA]</scope>
    <source>
        <strain evidence="9 10">DSM 17974</strain>
    </source>
</reference>
<dbReference type="InterPro" id="IPR038078">
    <property type="entry name" value="PhoU-like_sf"/>
</dbReference>
<dbReference type="GO" id="GO:0045936">
    <property type="term" value="P:negative regulation of phosphate metabolic process"/>
    <property type="evidence" value="ECO:0007669"/>
    <property type="project" value="InterPro"/>
</dbReference>
<evidence type="ECO:0000256" key="4">
    <source>
        <dbReference type="ARBA" id="ARBA00022448"/>
    </source>
</evidence>
<evidence type="ECO:0000313" key="10">
    <source>
        <dbReference type="Proteomes" id="UP000294581"/>
    </source>
</evidence>
<dbReference type="PANTHER" id="PTHR42930">
    <property type="entry name" value="PHOSPHATE-SPECIFIC TRANSPORT SYSTEM ACCESSORY PROTEIN PHOU"/>
    <property type="match status" value="1"/>
</dbReference>
<evidence type="ECO:0000256" key="3">
    <source>
        <dbReference type="ARBA" id="ARBA00011738"/>
    </source>
</evidence>
<accession>A0A4R8LNR3</accession>
<dbReference type="InterPro" id="IPR028366">
    <property type="entry name" value="PhoU"/>
</dbReference>
<feature type="domain" description="PhoU" evidence="8">
    <location>
        <begin position="121"/>
        <end position="208"/>
    </location>
</feature>
<keyword evidence="6 7" id="KW-0592">Phosphate transport</keyword>
<dbReference type="AlphaFoldDB" id="A0A4R8LNR3"/>
<evidence type="ECO:0000256" key="7">
    <source>
        <dbReference type="PIRNR" id="PIRNR003107"/>
    </source>
</evidence>
<dbReference type="EMBL" id="SORF01000005">
    <property type="protein sequence ID" value="TDY47912.1"/>
    <property type="molecule type" value="Genomic_DNA"/>
</dbReference>
<keyword evidence="5 7" id="KW-0963">Cytoplasm</keyword>
<dbReference type="Gene3D" id="1.20.58.220">
    <property type="entry name" value="Phosphate transport system protein phou homolog 2, domain 2"/>
    <property type="match status" value="1"/>
</dbReference>
<proteinExistence type="inferred from homology"/>
<evidence type="ECO:0000256" key="5">
    <source>
        <dbReference type="ARBA" id="ARBA00022490"/>
    </source>
</evidence>
<dbReference type="PANTHER" id="PTHR42930:SF3">
    <property type="entry name" value="PHOSPHATE-SPECIFIC TRANSPORT SYSTEM ACCESSORY PROTEIN PHOU"/>
    <property type="match status" value="1"/>
</dbReference>
<evidence type="ECO:0000313" key="9">
    <source>
        <dbReference type="EMBL" id="TDY47912.1"/>
    </source>
</evidence>
<keyword evidence="10" id="KW-1185">Reference proteome</keyword>
<comment type="subcellular location">
    <subcellularLocation>
        <location evidence="1 7">Cytoplasm</location>
    </subcellularLocation>
</comment>
<name>A0A4R8LNR3_9BACL</name>
<dbReference type="PIRSF" id="PIRSF003107">
    <property type="entry name" value="PhoU"/>
    <property type="match status" value="1"/>
</dbReference>
<evidence type="ECO:0000256" key="2">
    <source>
        <dbReference type="ARBA" id="ARBA00008107"/>
    </source>
</evidence>
<evidence type="ECO:0000259" key="8">
    <source>
        <dbReference type="Pfam" id="PF01895"/>
    </source>
</evidence>